<evidence type="ECO:0000259" key="1">
    <source>
        <dbReference type="Pfam" id="PF00089"/>
    </source>
</evidence>
<dbReference type="InterPro" id="IPR001254">
    <property type="entry name" value="Trypsin_dom"/>
</dbReference>
<evidence type="ECO:0000313" key="2">
    <source>
        <dbReference type="EMBL" id="CAF4753447.1"/>
    </source>
</evidence>
<accession>A0A8S3C715</accession>
<comment type="caution">
    <text evidence="3">The sequence shown here is derived from an EMBL/GenBank/DDBJ whole genome shotgun (WGS) entry which is preliminary data.</text>
</comment>
<dbReference type="Proteomes" id="UP000676336">
    <property type="component" value="Unassembled WGS sequence"/>
</dbReference>
<dbReference type="Proteomes" id="UP000681720">
    <property type="component" value="Unassembled WGS sequence"/>
</dbReference>
<evidence type="ECO:0000313" key="3">
    <source>
        <dbReference type="EMBL" id="CAF4880006.1"/>
    </source>
</evidence>
<dbReference type="EMBL" id="CAJOBI010168585">
    <property type="protein sequence ID" value="CAF4880006.1"/>
    <property type="molecule type" value="Genomic_DNA"/>
</dbReference>
<feature type="non-terminal residue" evidence="3">
    <location>
        <position position="54"/>
    </location>
</feature>
<proteinExistence type="predicted"/>
<protein>
    <recommendedName>
        <fullName evidence="1">Peptidase S1 domain-containing protein</fullName>
    </recommendedName>
</protein>
<gene>
    <name evidence="2" type="ORF">GIL414_LOCUS45248</name>
    <name evidence="3" type="ORF">SMN809_LOCUS50772</name>
</gene>
<reference evidence="3" key="1">
    <citation type="submission" date="2021-02" db="EMBL/GenBank/DDBJ databases">
        <authorList>
            <person name="Nowell W R."/>
        </authorList>
    </citation>
    <scope>NUCLEOTIDE SEQUENCE</scope>
</reference>
<dbReference type="EMBL" id="CAJOBJ010138704">
    <property type="protein sequence ID" value="CAF4753447.1"/>
    <property type="molecule type" value="Genomic_DNA"/>
</dbReference>
<dbReference type="Pfam" id="PF00089">
    <property type="entry name" value="Trypsin"/>
    <property type="match status" value="1"/>
</dbReference>
<dbReference type="Gene3D" id="2.40.10.10">
    <property type="entry name" value="Trypsin-like serine proteases"/>
    <property type="match status" value="1"/>
</dbReference>
<feature type="domain" description="Peptidase S1" evidence="1">
    <location>
        <begin position="7"/>
        <end position="54"/>
    </location>
</feature>
<name>A0A8S3C715_9BILA</name>
<dbReference type="GO" id="GO:0006508">
    <property type="term" value="P:proteolysis"/>
    <property type="evidence" value="ECO:0007669"/>
    <property type="project" value="InterPro"/>
</dbReference>
<dbReference type="GO" id="GO:0004252">
    <property type="term" value="F:serine-type endopeptidase activity"/>
    <property type="evidence" value="ECO:0007669"/>
    <property type="project" value="InterPro"/>
</dbReference>
<dbReference type="InterPro" id="IPR009003">
    <property type="entry name" value="Peptidase_S1_PA"/>
</dbReference>
<organism evidence="3 4">
    <name type="scientific">Rotaria magnacalcarata</name>
    <dbReference type="NCBI Taxonomy" id="392030"/>
    <lineage>
        <taxon>Eukaryota</taxon>
        <taxon>Metazoa</taxon>
        <taxon>Spiralia</taxon>
        <taxon>Gnathifera</taxon>
        <taxon>Rotifera</taxon>
        <taxon>Eurotatoria</taxon>
        <taxon>Bdelloidea</taxon>
        <taxon>Philodinida</taxon>
        <taxon>Philodinidae</taxon>
        <taxon>Rotaria</taxon>
    </lineage>
</organism>
<evidence type="ECO:0000313" key="4">
    <source>
        <dbReference type="Proteomes" id="UP000676336"/>
    </source>
</evidence>
<dbReference type="AlphaFoldDB" id="A0A8S3C715"/>
<sequence length="54" mass="5915">MEDFDGVNDLNIIAGTHYSTDKRNPAPVIAITVHPQYDADTFANDIAIVTLRSP</sequence>
<dbReference type="InterPro" id="IPR043504">
    <property type="entry name" value="Peptidase_S1_PA_chymotrypsin"/>
</dbReference>
<dbReference type="SUPFAM" id="SSF50494">
    <property type="entry name" value="Trypsin-like serine proteases"/>
    <property type="match status" value="1"/>
</dbReference>